<feature type="domain" description="Aminoglycoside phosphotransferase" evidence="1">
    <location>
        <begin position="69"/>
        <end position="257"/>
    </location>
</feature>
<dbReference type="InterPro" id="IPR002575">
    <property type="entry name" value="Aminoglycoside_PTrfase"/>
</dbReference>
<evidence type="ECO:0000313" key="2">
    <source>
        <dbReference type="EMBL" id="KAF6763226.1"/>
    </source>
</evidence>
<dbReference type="Gene3D" id="3.90.1200.10">
    <property type="match status" value="1"/>
</dbReference>
<dbReference type="InterPro" id="IPR051678">
    <property type="entry name" value="AGP_Transferase"/>
</dbReference>
<keyword evidence="3" id="KW-1185">Reference proteome</keyword>
<dbReference type="PANTHER" id="PTHR21310:SF15">
    <property type="entry name" value="AMINOGLYCOSIDE PHOSPHOTRANSFERASE DOMAIN-CONTAINING PROTEIN"/>
    <property type="match status" value="1"/>
</dbReference>
<evidence type="ECO:0000259" key="1">
    <source>
        <dbReference type="Pfam" id="PF01636"/>
    </source>
</evidence>
<proteinExistence type="predicted"/>
<dbReference type="EMBL" id="JACGCI010000006">
    <property type="protein sequence ID" value="KAF6763226.1"/>
    <property type="molecule type" value="Genomic_DNA"/>
</dbReference>
<dbReference type="AlphaFoldDB" id="A0A8H6ICW7"/>
<dbReference type="OrthoDB" id="5404599at2759"/>
<comment type="caution">
    <text evidence="2">The sequence shown here is derived from an EMBL/GenBank/DDBJ whole genome shotgun (WGS) entry which is preliminary data.</text>
</comment>
<dbReference type="SUPFAM" id="SSF56112">
    <property type="entry name" value="Protein kinase-like (PK-like)"/>
    <property type="match status" value="1"/>
</dbReference>
<evidence type="ECO:0000313" key="3">
    <source>
        <dbReference type="Proteomes" id="UP000521943"/>
    </source>
</evidence>
<dbReference type="GO" id="GO:0016301">
    <property type="term" value="F:kinase activity"/>
    <property type="evidence" value="ECO:0007669"/>
    <property type="project" value="UniProtKB-KW"/>
</dbReference>
<sequence>MYLDLMKQPSEFDPPLPRIERRIQWHEIYARITRMGALRRWLIHPCVWRLPFGLLLKMSKSDEGVPDVEGAALQFLDTSISGVNFPRLVDSVQGTAGPSFILSTYIPGINGCEAFDLFSEDDWARLEGDLHDQLKSLQQQTCSSNHKICSAAGGIIHDPRIVRVAEQNIDITSTENFWRQVWSGLDSRRNRDTIRPHIEPVVQRAVPIVFCHGDLDLRNFIFPGGLDEWRAGRSRICLIDWEFAGWMPAPWDALKSTWLEVESGDTPWTQAVKRIFPNCDEYLDADWLWRSKSGVTMV</sequence>
<dbReference type="Proteomes" id="UP000521943">
    <property type="component" value="Unassembled WGS sequence"/>
</dbReference>
<dbReference type="PANTHER" id="PTHR21310">
    <property type="entry name" value="AMINOGLYCOSIDE PHOSPHOTRANSFERASE-RELATED-RELATED"/>
    <property type="match status" value="1"/>
</dbReference>
<keyword evidence="2" id="KW-0808">Transferase</keyword>
<reference evidence="2 3" key="1">
    <citation type="submission" date="2020-07" db="EMBL/GenBank/DDBJ databases">
        <title>Comparative genomics of pyrophilous fungi reveals a link between fire events and developmental genes.</title>
        <authorList>
            <consortium name="DOE Joint Genome Institute"/>
            <person name="Steindorff A.S."/>
            <person name="Carver A."/>
            <person name="Calhoun S."/>
            <person name="Stillman K."/>
            <person name="Liu H."/>
            <person name="Lipzen A."/>
            <person name="Pangilinan J."/>
            <person name="Labutti K."/>
            <person name="Bruns T.D."/>
            <person name="Grigoriev I.V."/>
        </authorList>
    </citation>
    <scope>NUCLEOTIDE SEQUENCE [LARGE SCALE GENOMIC DNA]</scope>
    <source>
        <strain evidence="2 3">CBS 144469</strain>
    </source>
</reference>
<protein>
    <submittedName>
        <fullName evidence="2">Protein kinase subdomain-containing protein PKL</fullName>
    </submittedName>
</protein>
<organism evidence="2 3">
    <name type="scientific">Ephemerocybe angulata</name>
    <dbReference type="NCBI Taxonomy" id="980116"/>
    <lineage>
        <taxon>Eukaryota</taxon>
        <taxon>Fungi</taxon>
        <taxon>Dikarya</taxon>
        <taxon>Basidiomycota</taxon>
        <taxon>Agaricomycotina</taxon>
        <taxon>Agaricomycetes</taxon>
        <taxon>Agaricomycetidae</taxon>
        <taxon>Agaricales</taxon>
        <taxon>Agaricineae</taxon>
        <taxon>Psathyrellaceae</taxon>
        <taxon>Ephemerocybe</taxon>
    </lineage>
</organism>
<gene>
    <name evidence="2" type="ORF">DFP72DRAFT_875078</name>
</gene>
<accession>A0A8H6ICW7</accession>
<dbReference type="InterPro" id="IPR011009">
    <property type="entry name" value="Kinase-like_dom_sf"/>
</dbReference>
<keyword evidence="2" id="KW-0418">Kinase</keyword>
<dbReference type="Pfam" id="PF01636">
    <property type="entry name" value="APH"/>
    <property type="match status" value="1"/>
</dbReference>
<name>A0A8H6ICW7_9AGAR</name>